<dbReference type="Pfam" id="PF08022">
    <property type="entry name" value="FAD_binding_8"/>
    <property type="match status" value="1"/>
</dbReference>
<feature type="transmembrane region" description="Helical" evidence="3">
    <location>
        <begin position="350"/>
        <end position="370"/>
    </location>
</feature>
<organism evidence="5 6">
    <name type="scientific">Sporidiobolus salmonicolor</name>
    <name type="common">Yeast-like fungus</name>
    <name type="synonym">Sporobolomyces salmonicolor</name>
    <dbReference type="NCBI Taxonomy" id="5005"/>
    <lineage>
        <taxon>Eukaryota</taxon>
        <taxon>Fungi</taxon>
        <taxon>Dikarya</taxon>
        <taxon>Basidiomycota</taxon>
        <taxon>Pucciniomycotina</taxon>
        <taxon>Microbotryomycetes</taxon>
        <taxon>Sporidiobolales</taxon>
        <taxon>Sporidiobolaceae</taxon>
        <taxon>Sporobolomyces</taxon>
    </lineage>
</organism>
<evidence type="ECO:0000313" key="6">
    <source>
        <dbReference type="Proteomes" id="UP000243876"/>
    </source>
</evidence>
<evidence type="ECO:0000256" key="1">
    <source>
        <dbReference type="ARBA" id="ARBA00022982"/>
    </source>
</evidence>
<dbReference type="InterPro" id="IPR013112">
    <property type="entry name" value="FAD-bd_8"/>
</dbReference>
<evidence type="ECO:0000259" key="4">
    <source>
        <dbReference type="PROSITE" id="PS51384"/>
    </source>
</evidence>
<accession>A0A0D6EGI5</accession>
<evidence type="ECO:0000256" key="3">
    <source>
        <dbReference type="SAM" id="Phobius"/>
    </source>
</evidence>
<dbReference type="AlphaFoldDB" id="A0A0D6EGI5"/>
<dbReference type="Gene3D" id="3.40.50.80">
    <property type="entry name" value="Nucleotide-binding domain of ferredoxin-NADP reductase (FNR) module"/>
    <property type="match status" value="1"/>
</dbReference>
<dbReference type="PRINTS" id="PR00466">
    <property type="entry name" value="GP91PHOX"/>
</dbReference>
<dbReference type="Proteomes" id="UP000243876">
    <property type="component" value="Unassembled WGS sequence"/>
</dbReference>
<dbReference type="InterPro" id="IPR017938">
    <property type="entry name" value="Riboflavin_synthase-like_b-brl"/>
</dbReference>
<dbReference type="InterPro" id="IPR039261">
    <property type="entry name" value="FNR_nucleotide-bd"/>
</dbReference>
<dbReference type="PROSITE" id="PS51384">
    <property type="entry name" value="FAD_FR"/>
    <property type="match status" value="1"/>
</dbReference>
<dbReference type="SUPFAM" id="SSF52343">
    <property type="entry name" value="Ferredoxin reductase-like, C-terminal NADP-linked domain"/>
    <property type="match status" value="1"/>
</dbReference>
<dbReference type="GO" id="GO:0016175">
    <property type="term" value="F:superoxide-generating NAD(P)H oxidase activity"/>
    <property type="evidence" value="ECO:0007669"/>
    <property type="project" value="TreeGrafter"/>
</dbReference>
<keyword evidence="1" id="KW-0249">Electron transport</keyword>
<evidence type="ECO:0000256" key="2">
    <source>
        <dbReference type="ARBA" id="ARBA00023002"/>
    </source>
</evidence>
<dbReference type="SUPFAM" id="SSF63380">
    <property type="entry name" value="Riboflavin synthase domain-like"/>
    <property type="match status" value="1"/>
</dbReference>
<dbReference type="CDD" id="cd06186">
    <property type="entry name" value="NOX_Duox_like_FAD_NADP"/>
    <property type="match status" value="1"/>
</dbReference>
<dbReference type="PANTHER" id="PTHR11972:SF153">
    <property type="entry name" value="SUPEROXIDE-GENERATING NADPH OXIDASE HEAVY CHAIN SUBUNIT A"/>
    <property type="match status" value="1"/>
</dbReference>
<keyword evidence="3" id="KW-1133">Transmembrane helix</keyword>
<dbReference type="EMBL" id="CENE01000002">
    <property type="protein sequence ID" value="CEQ39089.1"/>
    <property type="molecule type" value="Genomic_DNA"/>
</dbReference>
<sequence length="699" mass="78133">MPLSIPSFLAHRTALTTASSPSSLSPRATIQRLSTAVSMDFKDCGSSSPVGPHPLIPSSPAGTARFDVSLTPPANAVLWRHVLQGEGIRRNGCEQERLQGLMRSGAVVDQGGGQERKKEKGGMGDRFRVGMVNDGELRLLETPTDGKVRSQRLYVDPLARGTYGITYVIARAAALVLHVDVAFILLPVCRGLVSVLRRGPLSSIVPFEKNFAFRESAPTWVAKVDCRCVTIDFVPTRADKAVAWSIVFFTAVHAISHLFNAWWLGELATPTLAGRLAVALEVNFATGPGVTGWLMVLSLGTMVYFAQENRKRTHFERFYYSHLLFVPFFVCWQLHGMFCMIKPDRPPYCSWINIGVFWRFILVSLLIFLAERLLREIRSRHRTWITKVVLHPGPVVEVQFRKEKTTMRAGQYVLLNCPEISFAQWHPFTLSSAPEEDYISVHIRELPPPTRNARQLLTRVRLAGIIGDFTRAFAEALGCELPAKGDRPNQDVGAQVVPLSVNRVLPRIMIDGPFGSASEDVFKYEVSVLVAAGIGVTPFASVLKHICFFWICRDFVSFEWFQSLLLALEAQDLSNYIEIHTYLTARVVEDDMNNIIANEVGADRDAVTSLKAPTHYGRPNWDVLFRSIAAAHASTDVGVFFCGPKPLGSTLHKMCNKVCFLSLLPPRSEREPDTHARVDEQYTEPKEEGVRFYWGKENF</sequence>
<keyword evidence="1" id="KW-0813">Transport</keyword>
<reference evidence="6" key="1">
    <citation type="submission" date="2015-02" db="EMBL/GenBank/DDBJ databases">
        <authorList>
            <person name="Gon?alves P."/>
        </authorList>
    </citation>
    <scope>NUCLEOTIDE SEQUENCE [LARGE SCALE GENOMIC DNA]</scope>
</reference>
<keyword evidence="3" id="KW-0472">Membrane</keyword>
<proteinExistence type="predicted"/>
<feature type="transmembrane region" description="Helical" evidence="3">
    <location>
        <begin position="284"/>
        <end position="306"/>
    </location>
</feature>
<dbReference type="Pfam" id="PF08030">
    <property type="entry name" value="NAD_binding_6"/>
    <property type="match status" value="1"/>
</dbReference>
<name>A0A0D6EGI5_SPOSA</name>
<dbReference type="PANTHER" id="PTHR11972">
    <property type="entry name" value="NADPH OXIDASE"/>
    <property type="match status" value="1"/>
</dbReference>
<gene>
    <name evidence="5" type="primary">SPOSA6832_00566</name>
</gene>
<dbReference type="InterPro" id="IPR050369">
    <property type="entry name" value="RBOH/FRE"/>
</dbReference>
<dbReference type="Gene3D" id="2.40.30.10">
    <property type="entry name" value="Translation factors"/>
    <property type="match status" value="1"/>
</dbReference>
<dbReference type="SFLD" id="SFLDG01169">
    <property type="entry name" value="NADPH_oxidase_subgroup_(NOX)"/>
    <property type="match status" value="1"/>
</dbReference>
<feature type="transmembrane region" description="Helical" evidence="3">
    <location>
        <begin position="241"/>
        <end position="264"/>
    </location>
</feature>
<keyword evidence="2" id="KW-0560">Oxidoreductase</keyword>
<keyword evidence="3" id="KW-0812">Transmembrane</keyword>
<dbReference type="OrthoDB" id="167398at2759"/>
<feature type="domain" description="FAD-binding FR-type" evidence="4">
    <location>
        <begin position="378"/>
        <end position="520"/>
    </location>
</feature>
<protein>
    <submittedName>
        <fullName evidence="5">SPOSA6832_00566-mRNA-1:cds</fullName>
    </submittedName>
</protein>
<feature type="transmembrane region" description="Helical" evidence="3">
    <location>
        <begin position="168"/>
        <end position="188"/>
    </location>
</feature>
<dbReference type="GO" id="GO:0006952">
    <property type="term" value="P:defense response"/>
    <property type="evidence" value="ECO:0007669"/>
    <property type="project" value="TreeGrafter"/>
</dbReference>
<dbReference type="GO" id="GO:0043020">
    <property type="term" value="C:NADPH oxidase complex"/>
    <property type="evidence" value="ECO:0007669"/>
    <property type="project" value="TreeGrafter"/>
</dbReference>
<dbReference type="InterPro" id="IPR017927">
    <property type="entry name" value="FAD-bd_FR_type"/>
</dbReference>
<dbReference type="GO" id="GO:0006811">
    <property type="term" value="P:monoatomic ion transport"/>
    <property type="evidence" value="ECO:0007669"/>
    <property type="project" value="UniProtKB-KW"/>
</dbReference>
<dbReference type="InterPro" id="IPR000778">
    <property type="entry name" value="Cyt_b245_heavy_chain"/>
</dbReference>
<dbReference type="GO" id="GO:0042554">
    <property type="term" value="P:superoxide anion generation"/>
    <property type="evidence" value="ECO:0007669"/>
    <property type="project" value="TreeGrafter"/>
</dbReference>
<feature type="transmembrane region" description="Helical" evidence="3">
    <location>
        <begin position="318"/>
        <end position="338"/>
    </location>
</feature>
<evidence type="ECO:0000313" key="5">
    <source>
        <dbReference type="EMBL" id="CEQ39089.1"/>
    </source>
</evidence>
<dbReference type="InterPro" id="IPR013121">
    <property type="entry name" value="Fe_red_NAD-bd_6"/>
</dbReference>
<keyword evidence="6" id="KW-1185">Reference proteome</keyword>